<evidence type="ECO:0000313" key="6">
    <source>
        <dbReference type="Proteomes" id="UP001527202"/>
    </source>
</evidence>
<sequence>MRKENSDFKTGFVTEAGTFVQNRDYFAFVELEDMACWVLADGLDSDSEVNSAEMVVRSILSRFLNKPTLSAARLKRYMQEASEWLNEESRRVRLKASVLIVVTDYTRIVWAVAGSARLYVIRGGRLAERSRDQSLAQSWADEERIPLEAVDRHEERHNLLNYAGKPDVFEPYVSRKMMLEDGDVLLMSTPGMWENVASAEMVDAVEEAKGPAELADLLEEVLLSRQKRMVPNYTAAAVYANKVYKEVKGKKRKWAKRIALILIPLLLVGGGAYVYAAKEAARKAEAAQGMLEHGKSGDDYAAEGDYAKALKEYSEARSDSQKIKDKVHTVLFTKKQRAAQYIVDGDTFLKEGEYDKAAASFTKAQSEIKNQDDFNPQHLEERLGRVQAYSAVMNTVKEGDQKFTALDYIGALEIYRKAKQASAEASFTDGDKLIKGKLDETQEKIAGLEKETKLLEADKLDKKGDRSMAAQDYAGAITAFASAQEIYQEIKMLERVLGMERKITKAEEKQNPVPSAPPPAPAAQGGQALPGQGSGEHPSGSNQPAQPQTPPSAGGQSSPSSAGASGSPAGGEGQARPAKGEGGDSTA</sequence>
<keyword evidence="2" id="KW-1133">Transmembrane helix</keyword>
<reference evidence="3 6" key="2">
    <citation type="submission" date="2022-05" db="EMBL/GenBank/DDBJ databases">
        <title>Genome Sequencing of Bee-Associated Microbes.</title>
        <authorList>
            <person name="Dunlap C."/>
        </authorList>
    </citation>
    <scope>NUCLEOTIDE SEQUENCE [LARGE SCALE GENOMIC DNA]</scope>
    <source>
        <strain evidence="3 6">NRRL B-23120</strain>
    </source>
</reference>
<dbReference type="EMBL" id="JAMDMJ010000036">
    <property type="protein sequence ID" value="MCY9598905.1"/>
    <property type="molecule type" value="Genomic_DNA"/>
</dbReference>
<dbReference type="Gene3D" id="3.60.40.10">
    <property type="entry name" value="PPM-type phosphatase domain"/>
    <property type="match status" value="1"/>
</dbReference>
<dbReference type="Proteomes" id="UP000288943">
    <property type="component" value="Chromosome"/>
</dbReference>
<dbReference type="OrthoDB" id="9801841at2"/>
<feature type="compositionally biased region" description="Low complexity" evidence="1">
    <location>
        <begin position="543"/>
        <end position="567"/>
    </location>
</feature>
<evidence type="ECO:0000256" key="2">
    <source>
        <dbReference type="SAM" id="Phobius"/>
    </source>
</evidence>
<feature type="compositionally biased region" description="Basic and acidic residues" evidence="1">
    <location>
        <begin position="578"/>
        <end position="587"/>
    </location>
</feature>
<proteinExistence type="predicted"/>
<evidence type="ECO:0000313" key="3">
    <source>
        <dbReference type="EMBL" id="MCY9598905.1"/>
    </source>
</evidence>
<accession>A0A410WRF1</accession>
<protein>
    <submittedName>
        <fullName evidence="4">Serine/threonine protein phosphatase</fullName>
    </submittedName>
</protein>
<dbReference type="InterPro" id="IPR011990">
    <property type="entry name" value="TPR-like_helical_dom_sf"/>
</dbReference>
<dbReference type="InterPro" id="IPR036457">
    <property type="entry name" value="PPM-type-like_dom_sf"/>
</dbReference>
<name>A0A410WRF1_9BACL</name>
<feature type="transmembrane region" description="Helical" evidence="2">
    <location>
        <begin position="258"/>
        <end position="276"/>
    </location>
</feature>
<evidence type="ECO:0000256" key="1">
    <source>
        <dbReference type="SAM" id="MobiDB-lite"/>
    </source>
</evidence>
<keyword evidence="6" id="KW-1185">Reference proteome</keyword>
<dbReference type="KEGG" id="pchi:PC41400_04160"/>
<gene>
    <name evidence="3" type="ORF">M5X16_24410</name>
    <name evidence="4" type="ORF">PC41400_04160</name>
</gene>
<dbReference type="Proteomes" id="UP001527202">
    <property type="component" value="Unassembled WGS sequence"/>
</dbReference>
<feature type="compositionally biased region" description="Low complexity" evidence="1">
    <location>
        <begin position="522"/>
        <end position="531"/>
    </location>
</feature>
<keyword evidence="2" id="KW-0472">Membrane</keyword>
<dbReference type="RefSeq" id="WP_042232061.1">
    <property type="nucleotide sequence ID" value="NZ_CP026520.1"/>
</dbReference>
<dbReference type="SUPFAM" id="SSF48452">
    <property type="entry name" value="TPR-like"/>
    <property type="match status" value="1"/>
</dbReference>
<dbReference type="SUPFAM" id="SSF81606">
    <property type="entry name" value="PP2C-like"/>
    <property type="match status" value="1"/>
</dbReference>
<reference evidence="4 5" key="1">
    <citation type="submission" date="2018-01" db="EMBL/GenBank/DDBJ databases">
        <title>The whole genome sequencing and assembly of Paenibacillus chitinolyticus KCCM 41400 strain.</title>
        <authorList>
            <person name="Kim J.-Y."/>
            <person name="Park M.-K."/>
            <person name="Lee Y.-J."/>
            <person name="Yi H."/>
            <person name="Bahn Y.-S."/>
            <person name="Kim J.F."/>
            <person name="Lee D.-W."/>
        </authorList>
    </citation>
    <scope>NUCLEOTIDE SEQUENCE [LARGE SCALE GENOMIC DNA]</scope>
    <source>
        <strain evidence="4 5">KCCM 41400</strain>
    </source>
</reference>
<keyword evidence="2" id="KW-0812">Transmembrane</keyword>
<dbReference type="Gene3D" id="1.25.40.10">
    <property type="entry name" value="Tetratricopeptide repeat domain"/>
    <property type="match status" value="1"/>
</dbReference>
<dbReference type="AlphaFoldDB" id="A0A410WRF1"/>
<organism evidence="4 5">
    <name type="scientific">Paenibacillus chitinolyticus</name>
    <dbReference type="NCBI Taxonomy" id="79263"/>
    <lineage>
        <taxon>Bacteria</taxon>
        <taxon>Bacillati</taxon>
        <taxon>Bacillota</taxon>
        <taxon>Bacilli</taxon>
        <taxon>Bacillales</taxon>
        <taxon>Paenibacillaceae</taxon>
        <taxon>Paenibacillus</taxon>
    </lineage>
</organism>
<dbReference type="EMBL" id="CP026520">
    <property type="protein sequence ID" value="QAV16923.1"/>
    <property type="molecule type" value="Genomic_DNA"/>
</dbReference>
<dbReference type="GeneID" id="95374010"/>
<evidence type="ECO:0000313" key="4">
    <source>
        <dbReference type="EMBL" id="QAV16923.1"/>
    </source>
</evidence>
<feature type="region of interest" description="Disordered" evidence="1">
    <location>
        <begin position="506"/>
        <end position="587"/>
    </location>
</feature>
<evidence type="ECO:0000313" key="5">
    <source>
        <dbReference type="Proteomes" id="UP000288943"/>
    </source>
</evidence>